<dbReference type="AlphaFoldDB" id="A0A6A6YD44"/>
<sequence>MKKWIGRCIKDHPECCPNSRPQKWYPSRLLDVGSSSESQSPMNPTEAKFRVHDTKNQETLGHYMTVSHRWGDKQPISLTQNSAADLKGGMLVSELPKTFADAVKVAWELGIRYIWIDSLCIYQDSEHEWQSESAKMGLVYKNSWLNIAAIDSSDCNGGCFFQRDKRLVEPIKMKFKDDEKEFLCIDSNLWLVGIDGAPLSKRAWVLQERLLSPRQIHFGVLQLYWECRRHAACETLPGSMLASILDLMSAENTDAQNTRKATPLDVYTGWRHSVQNYSKCSLTYPRDKLIAISGVAKEMSKVINDQYLAGLWRSQLPTTLLWSAEPSGPASSIRYQKSPAGSGNIWTRPRPLRAPTWSWASLD</sequence>
<dbReference type="Proteomes" id="UP000504636">
    <property type="component" value="Unplaced"/>
</dbReference>
<dbReference type="Pfam" id="PF06985">
    <property type="entry name" value="HET"/>
    <property type="match status" value="1"/>
</dbReference>
<dbReference type="InterPro" id="IPR010730">
    <property type="entry name" value="HET"/>
</dbReference>
<name>A0A6A6YD44_9PEZI</name>
<evidence type="ECO:0000313" key="2">
    <source>
        <dbReference type="EMBL" id="KAF2806746.1"/>
    </source>
</evidence>
<dbReference type="EMBL" id="MU003706">
    <property type="protein sequence ID" value="KAF2806746.1"/>
    <property type="molecule type" value="Genomic_DNA"/>
</dbReference>
<reference evidence="2 4" key="1">
    <citation type="journal article" date="2020" name="Stud. Mycol.">
        <title>101 Dothideomycetes genomes: a test case for predicting lifestyles and emergence of pathogens.</title>
        <authorList>
            <person name="Haridas S."/>
            <person name="Albert R."/>
            <person name="Binder M."/>
            <person name="Bloem J."/>
            <person name="Labutti K."/>
            <person name="Salamov A."/>
            <person name="Andreopoulos B."/>
            <person name="Baker S."/>
            <person name="Barry K."/>
            <person name="Bills G."/>
            <person name="Bluhm B."/>
            <person name="Cannon C."/>
            <person name="Castanera R."/>
            <person name="Culley D."/>
            <person name="Daum C."/>
            <person name="Ezra D."/>
            <person name="Gonzalez J."/>
            <person name="Henrissat B."/>
            <person name="Kuo A."/>
            <person name="Liang C."/>
            <person name="Lipzen A."/>
            <person name="Lutzoni F."/>
            <person name="Magnuson J."/>
            <person name="Mondo S."/>
            <person name="Nolan M."/>
            <person name="Ohm R."/>
            <person name="Pangilinan J."/>
            <person name="Park H.-J."/>
            <person name="Ramirez L."/>
            <person name="Alfaro M."/>
            <person name="Sun H."/>
            <person name="Tritt A."/>
            <person name="Yoshinaga Y."/>
            <person name="Zwiers L.-H."/>
            <person name="Turgeon B."/>
            <person name="Goodwin S."/>
            <person name="Spatafora J."/>
            <person name="Crous P."/>
            <person name="Grigoriev I."/>
        </authorList>
    </citation>
    <scope>NUCLEOTIDE SEQUENCE</scope>
    <source>
        <strain evidence="2 4">CBS 304.34</strain>
    </source>
</reference>
<organism evidence="2">
    <name type="scientific">Mytilinidion resinicola</name>
    <dbReference type="NCBI Taxonomy" id="574789"/>
    <lineage>
        <taxon>Eukaryota</taxon>
        <taxon>Fungi</taxon>
        <taxon>Dikarya</taxon>
        <taxon>Ascomycota</taxon>
        <taxon>Pezizomycotina</taxon>
        <taxon>Dothideomycetes</taxon>
        <taxon>Pleosporomycetidae</taxon>
        <taxon>Mytilinidiales</taxon>
        <taxon>Mytilinidiaceae</taxon>
        <taxon>Mytilinidion</taxon>
    </lineage>
</organism>
<dbReference type="PANTHER" id="PTHR33112:SF11">
    <property type="entry name" value="HETEROKARYON INCOMPATIBILITY DOMAIN-CONTAINING PROTEIN"/>
    <property type="match status" value="1"/>
</dbReference>
<keyword evidence="3" id="KW-1185">Reference proteome</keyword>
<dbReference type="RefSeq" id="XP_033573710.1">
    <property type="nucleotide sequence ID" value="XM_033718054.1"/>
</dbReference>
<proteinExistence type="predicted"/>
<gene>
    <name evidence="2 4" type="ORF">BDZ99DRAFT_448259</name>
</gene>
<accession>A0A6A6YD44</accession>
<dbReference type="GeneID" id="54458947"/>
<dbReference type="PANTHER" id="PTHR33112">
    <property type="entry name" value="DOMAIN PROTEIN, PUTATIVE-RELATED"/>
    <property type="match status" value="1"/>
</dbReference>
<feature type="non-terminal residue" evidence="2">
    <location>
        <position position="363"/>
    </location>
</feature>
<dbReference type="OrthoDB" id="2958217at2759"/>
<reference evidence="4" key="2">
    <citation type="submission" date="2020-04" db="EMBL/GenBank/DDBJ databases">
        <authorList>
            <consortium name="NCBI Genome Project"/>
        </authorList>
    </citation>
    <scope>NUCLEOTIDE SEQUENCE</scope>
    <source>
        <strain evidence="4">CBS 304.34</strain>
    </source>
</reference>
<evidence type="ECO:0000313" key="3">
    <source>
        <dbReference type="Proteomes" id="UP000504636"/>
    </source>
</evidence>
<feature type="domain" description="Heterokaryon incompatibility" evidence="1">
    <location>
        <begin position="63"/>
        <end position="208"/>
    </location>
</feature>
<evidence type="ECO:0000259" key="1">
    <source>
        <dbReference type="Pfam" id="PF06985"/>
    </source>
</evidence>
<protein>
    <submittedName>
        <fullName evidence="2 4">HET-domain-containing protein</fullName>
    </submittedName>
</protein>
<reference evidence="4" key="3">
    <citation type="submission" date="2025-04" db="UniProtKB">
        <authorList>
            <consortium name="RefSeq"/>
        </authorList>
    </citation>
    <scope>IDENTIFICATION</scope>
    <source>
        <strain evidence="4">CBS 304.34</strain>
    </source>
</reference>
<evidence type="ECO:0000313" key="4">
    <source>
        <dbReference type="RefSeq" id="XP_033573710.1"/>
    </source>
</evidence>